<proteinExistence type="predicted"/>
<reference evidence="1" key="2">
    <citation type="journal article" date="2015" name="Fish Shellfish Immunol.">
        <title>Early steps in the European eel (Anguilla anguilla)-Vibrio vulnificus interaction in the gills: Role of the RtxA13 toxin.</title>
        <authorList>
            <person name="Callol A."/>
            <person name="Pajuelo D."/>
            <person name="Ebbesson L."/>
            <person name="Teles M."/>
            <person name="MacKenzie S."/>
            <person name="Amaro C."/>
        </authorList>
    </citation>
    <scope>NUCLEOTIDE SEQUENCE</scope>
</reference>
<organism evidence="1">
    <name type="scientific">Anguilla anguilla</name>
    <name type="common">European freshwater eel</name>
    <name type="synonym">Muraena anguilla</name>
    <dbReference type="NCBI Taxonomy" id="7936"/>
    <lineage>
        <taxon>Eukaryota</taxon>
        <taxon>Metazoa</taxon>
        <taxon>Chordata</taxon>
        <taxon>Craniata</taxon>
        <taxon>Vertebrata</taxon>
        <taxon>Euteleostomi</taxon>
        <taxon>Actinopterygii</taxon>
        <taxon>Neopterygii</taxon>
        <taxon>Teleostei</taxon>
        <taxon>Anguilliformes</taxon>
        <taxon>Anguillidae</taxon>
        <taxon>Anguilla</taxon>
    </lineage>
</organism>
<dbReference type="AlphaFoldDB" id="A0A0E9TU64"/>
<accession>A0A0E9TU64</accession>
<name>A0A0E9TU64_ANGAN</name>
<reference evidence="1" key="1">
    <citation type="submission" date="2014-11" db="EMBL/GenBank/DDBJ databases">
        <authorList>
            <person name="Amaro Gonzalez C."/>
        </authorList>
    </citation>
    <scope>NUCLEOTIDE SEQUENCE</scope>
</reference>
<dbReference type="EMBL" id="GBXM01051466">
    <property type="protein sequence ID" value="JAH57111.1"/>
    <property type="molecule type" value="Transcribed_RNA"/>
</dbReference>
<sequence length="21" mass="2391">MLCSDCLFSFLNDVHSSVIFL</sequence>
<evidence type="ECO:0000313" key="1">
    <source>
        <dbReference type="EMBL" id="JAH57111.1"/>
    </source>
</evidence>
<protein>
    <submittedName>
        <fullName evidence="1">Uncharacterized protein</fullName>
    </submittedName>
</protein>